<feature type="domain" description="Helicase HerA central" evidence="2">
    <location>
        <begin position="192"/>
        <end position="427"/>
    </location>
</feature>
<proteinExistence type="predicted"/>
<dbReference type="GO" id="GO:0005524">
    <property type="term" value="F:ATP binding"/>
    <property type="evidence" value="ECO:0007669"/>
    <property type="project" value="UniProtKB-KW"/>
</dbReference>
<keyword evidence="4" id="KW-1185">Reference proteome</keyword>
<keyword evidence="3" id="KW-0067">ATP-binding</keyword>
<dbReference type="Proteomes" id="UP001596540">
    <property type="component" value="Unassembled WGS sequence"/>
</dbReference>
<protein>
    <submittedName>
        <fullName evidence="3">ATP-binding protein</fullName>
    </submittedName>
</protein>
<evidence type="ECO:0000313" key="3">
    <source>
        <dbReference type="EMBL" id="MFC7329476.1"/>
    </source>
</evidence>
<dbReference type="PANTHER" id="PTHR42957">
    <property type="entry name" value="HELICASE MJ1565-RELATED"/>
    <property type="match status" value="1"/>
</dbReference>
<evidence type="ECO:0000313" key="4">
    <source>
        <dbReference type="Proteomes" id="UP001596540"/>
    </source>
</evidence>
<dbReference type="InterPro" id="IPR008571">
    <property type="entry name" value="HerA-like"/>
</dbReference>
<dbReference type="Gene3D" id="3.40.50.300">
    <property type="entry name" value="P-loop containing nucleotide triphosphate hydrolases"/>
    <property type="match status" value="1"/>
</dbReference>
<sequence length="746" mass="82368">MSLFHSAVTVGTFLGFSEGGMEFHADLVLPYRSDFQSSPMHGQFVLVGLEHDSEAVLGRITTISAHGRLVSPTGEDYAIRQQREDRPIPENLRDQYLKYRVDIRILGVLREKEPGRPPVFVPSHRRLPHVGAKVAFLSDAMLQHVAGATADPAATAELGFLALGEFVYGAGDPRADGDPRLELRKPVVVPRFDIRHLVSRRSFVFARAGFGKSNLVKLLFANLYGGGQAPTVEKRGGRRVPVGTVVFDPDGEYFWPDDKGRPGLCDVPGLMDQVVVFTDKEPPSDFYGAFVAVDTVKLDIRELPPARVVSLVIPPERQDQQNVVKLRQLKRDERWARLVDAVHRDGNATDLKVFYEVLRLKDDGTQDAEAIAARSNMARVVDTLHDPASRLLQALKTALGAGRLCIVDVSKLRGPQGLALAGVLLEDIFEHNQEQFTRRDSRTIPTIAVIEEAQSMLAPAGAHGEGPFVAWVKEGRKYDLGAVLITQQPGSISTELLSQGDNWFVFHLLAERDLRALRQANSHFSVDLLSSLLNEPIPGHGVFWSSAGERPYPIPLRALPFESTYEVADPTATRPAPDVSASRLRRALDAELTASITKAGGPVVTDGTSVDAVQTHVQAAIQGLRKREEFHRKLHSTSGIPWAQVEKLLSEEIPASLSPDPVRWIRTHGVVKRALNEILGSQNQAWSTEKRPSVHTGRHPTWIMPLGDVPPPDDRPRPHRRPGPPLNGVYVETDFDDDEPWHGPPR</sequence>
<dbReference type="InterPro" id="IPR027417">
    <property type="entry name" value="P-loop_NTPase"/>
</dbReference>
<dbReference type="PANTHER" id="PTHR42957:SF1">
    <property type="entry name" value="HELICASE MJ1565-RELATED"/>
    <property type="match status" value="1"/>
</dbReference>
<reference evidence="4" key="1">
    <citation type="journal article" date="2019" name="Int. J. Syst. Evol. Microbiol.">
        <title>The Global Catalogue of Microorganisms (GCM) 10K type strain sequencing project: providing services to taxonomists for standard genome sequencing and annotation.</title>
        <authorList>
            <consortium name="The Broad Institute Genomics Platform"/>
            <consortium name="The Broad Institute Genome Sequencing Center for Infectious Disease"/>
            <person name="Wu L."/>
            <person name="Ma J."/>
        </authorList>
    </citation>
    <scope>NUCLEOTIDE SEQUENCE [LARGE SCALE GENOMIC DNA]</scope>
    <source>
        <strain evidence="4">CGMCC 4.7382</strain>
    </source>
</reference>
<dbReference type="InterPro" id="IPR002789">
    <property type="entry name" value="HerA_central"/>
</dbReference>
<comment type="caution">
    <text evidence="3">The sequence shown here is derived from an EMBL/GenBank/DDBJ whole genome shotgun (WGS) entry which is preliminary data.</text>
</comment>
<organism evidence="3 4">
    <name type="scientific">Marinactinospora rubrisoli</name>
    <dbReference type="NCBI Taxonomy" id="2715399"/>
    <lineage>
        <taxon>Bacteria</taxon>
        <taxon>Bacillati</taxon>
        <taxon>Actinomycetota</taxon>
        <taxon>Actinomycetes</taxon>
        <taxon>Streptosporangiales</taxon>
        <taxon>Nocardiopsidaceae</taxon>
        <taxon>Marinactinospora</taxon>
    </lineage>
</organism>
<dbReference type="RefSeq" id="WP_379872127.1">
    <property type="nucleotide sequence ID" value="NZ_JBHTBH010000008.1"/>
</dbReference>
<dbReference type="EMBL" id="JBHTBH010000008">
    <property type="protein sequence ID" value="MFC7329476.1"/>
    <property type="molecule type" value="Genomic_DNA"/>
</dbReference>
<dbReference type="SUPFAM" id="SSF52540">
    <property type="entry name" value="P-loop containing nucleoside triphosphate hydrolases"/>
    <property type="match status" value="1"/>
</dbReference>
<evidence type="ECO:0000259" key="2">
    <source>
        <dbReference type="Pfam" id="PF01935"/>
    </source>
</evidence>
<feature type="region of interest" description="Disordered" evidence="1">
    <location>
        <begin position="684"/>
        <end position="746"/>
    </location>
</feature>
<name>A0ABW2KHR5_9ACTN</name>
<accession>A0ABW2KHR5</accession>
<evidence type="ECO:0000256" key="1">
    <source>
        <dbReference type="SAM" id="MobiDB-lite"/>
    </source>
</evidence>
<gene>
    <name evidence="3" type="ORF">ACFQRF_17220</name>
</gene>
<keyword evidence="3" id="KW-0547">Nucleotide-binding</keyword>
<dbReference type="Pfam" id="PF01935">
    <property type="entry name" value="DUF87"/>
    <property type="match status" value="1"/>
</dbReference>